<comment type="caution">
    <text evidence="3">The sequence shown here is derived from an EMBL/GenBank/DDBJ whole genome shotgun (WGS) entry which is preliminary data.</text>
</comment>
<name>A0A816A8Z1_ADIRI</name>
<dbReference type="Proteomes" id="UP000663828">
    <property type="component" value="Unassembled WGS sequence"/>
</dbReference>
<dbReference type="Proteomes" id="UP000663852">
    <property type="component" value="Unassembled WGS sequence"/>
</dbReference>
<feature type="coiled-coil region" evidence="1">
    <location>
        <begin position="23"/>
        <end position="50"/>
    </location>
</feature>
<keyword evidence="4" id="KW-1185">Reference proteome</keyword>
<dbReference type="AlphaFoldDB" id="A0A816A8Z1"/>
<dbReference type="EMBL" id="CAJNOJ010000722">
    <property type="protein sequence ID" value="CAF1514725.1"/>
    <property type="molecule type" value="Genomic_DNA"/>
</dbReference>
<protein>
    <submittedName>
        <fullName evidence="3">Uncharacterized protein</fullName>
    </submittedName>
</protein>
<keyword evidence="1" id="KW-0175">Coiled coil</keyword>
<evidence type="ECO:0000256" key="1">
    <source>
        <dbReference type="SAM" id="Coils"/>
    </source>
</evidence>
<dbReference type="EMBL" id="CAJNOR010006338">
    <property type="protein sequence ID" value="CAF1592557.1"/>
    <property type="molecule type" value="Genomic_DNA"/>
</dbReference>
<proteinExistence type="predicted"/>
<reference evidence="3" key="1">
    <citation type="submission" date="2021-02" db="EMBL/GenBank/DDBJ databases">
        <authorList>
            <person name="Nowell W R."/>
        </authorList>
    </citation>
    <scope>NUCLEOTIDE SEQUENCE</scope>
</reference>
<accession>A0A816A8Z1</accession>
<organism evidence="3 4">
    <name type="scientific">Adineta ricciae</name>
    <name type="common">Rotifer</name>
    <dbReference type="NCBI Taxonomy" id="249248"/>
    <lineage>
        <taxon>Eukaryota</taxon>
        <taxon>Metazoa</taxon>
        <taxon>Spiralia</taxon>
        <taxon>Gnathifera</taxon>
        <taxon>Rotifera</taxon>
        <taxon>Eurotatoria</taxon>
        <taxon>Bdelloidea</taxon>
        <taxon>Adinetida</taxon>
        <taxon>Adinetidae</taxon>
        <taxon>Adineta</taxon>
    </lineage>
</organism>
<evidence type="ECO:0000313" key="4">
    <source>
        <dbReference type="Proteomes" id="UP000663828"/>
    </source>
</evidence>
<evidence type="ECO:0000313" key="2">
    <source>
        <dbReference type="EMBL" id="CAF1514725.1"/>
    </source>
</evidence>
<gene>
    <name evidence="2" type="ORF">EDS130_LOCUS43483</name>
    <name evidence="3" type="ORF">XAT740_LOCUS46732</name>
</gene>
<sequence>MNINTNNNSSNDMNIPFYQDHCLSFTNQHLQTIEQELECAREQNEKKKKKKKCHGNRKLQRYRRKLRQRGINTSIDTESSVVQENIQQNERTIIGSTTDGETSLSVKSVQHKITKKKKCNTNKQSSFINKNNIHQVDQFEFVRNDSVDYTIISNEILYQSTAPAFNLSPKFNGLFSADEKIQIIRQYISLIDQVCFQQLKQIQWKYYLHLGLTQGIWHGHMSKTSAEKYSICHTYGRSKSVIEQRIRVIEKHFKQAQDAIIQFEQKILSECEQNQDCLKVLKELNTIIYQLVQEKQQIVKDKFEYQRKMLLFNATDHQLLQNFFDIEPNNRHITWARHIWKATKDQLIIEEDIALLQHRLISTTLKSTSDLLHKIINNINTNIQKFNDTLTKSTATYTSSNCIETLITLKKDIIQEAIFIHQKEHEQIQTIIHTEQNKFFVQNRYMESTSEYQKRVNEAIEKRRQHMLVRANYAKQFLLSASFNLTHHRSSTNDS</sequence>
<evidence type="ECO:0000313" key="3">
    <source>
        <dbReference type="EMBL" id="CAF1592557.1"/>
    </source>
</evidence>